<dbReference type="EMBL" id="CAJFDH010000001">
    <property type="protein sequence ID" value="CAD5206113.1"/>
    <property type="molecule type" value="Genomic_DNA"/>
</dbReference>
<feature type="transmembrane region" description="Helical" evidence="1">
    <location>
        <begin position="111"/>
        <end position="134"/>
    </location>
</feature>
<dbReference type="Proteomes" id="UP000783686">
    <property type="component" value="Unassembled WGS sequence"/>
</dbReference>
<keyword evidence="1" id="KW-0472">Membrane</keyword>
<keyword evidence="3" id="KW-1185">Reference proteome</keyword>
<name>A0A811JS39_9BILA</name>
<evidence type="ECO:0000256" key="1">
    <source>
        <dbReference type="SAM" id="Phobius"/>
    </source>
</evidence>
<evidence type="ECO:0000313" key="2">
    <source>
        <dbReference type="EMBL" id="CAD5206113.1"/>
    </source>
</evidence>
<feature type="transmembrane region" description="Helical" evidence="1">
    <location>
        <begin position="146"/>
        <end position="171"/>
    </location>
</feature>
<protein>
    <submittedName>
        <fullName evidence="2">Uncharacterized protein</fullName>
    </submittedName>
</protein>
<feature type="transmembrane region" description="Helical" evidence="1">
    <location>
        <begin position="78"/>
        <end position="99"/>
    </location>
</feature>
<feature type="transmembrane region" description="Helical" evidence="1">
    <location>
        <begin position="194"/>
        <end position="215"/>
    </location>
</feature>
<keyword evidence="1" id="KW-0812">Transmembrane</keyword>
<accession>A0A811JS39</accession>
<gene>
    <name evidence="2" type="ORF">BOKJ2_LOCUS797</name>
</gene>
<dbReference type="OrthoDB" id="5772927at2759"/>
<evidence type="ECO:0000313" key="3">
    <source>
        <dbReference type="Proteomes" id="UP000614601"/>
    </source>
</evidence>
<proteinExistence type="predicted"/>
<dbReference type="AlphaFoldDB" id="A0A811JS39"/>
<reference evidence="2" key="1">
    <citation type="submission" date="2020-09" db="EMBL/GenBank/DDBJ databases">
        <authorList>
            <person name="Kikuchi T."/>
        </authorList>
    </citation>
    <scope>NUCLEOTIDE SEQUENCE</scope>
    <source>
        <strain evidence="2">SH1</strain>
    </source>
</reference>
<dbReference type="Proteomes" id="UP000614601">
    <property type="component" value="Unassembled WGS sequence"/>
</dbReference>
<dbReference type="EMBL" id="CAJFCW020000001">
    <property type="protein sequence ID" value="CAG9080556.1"/>
    <property type="molecule type" value="Genomic_DNA"/>
</dbReference>
<comment type="caution">
    <text evidence="2">The sequence shown here is derived from an EMBL/GenBank/DDBJ whole genome shotgun (WGS) entry which is preliminary data.</text>
</comment>
<sequence>MSSITKSAANTLVIFLSFERHSTVERVSFKEKRISDSGFPFYAADPSRSSSMTAKYRFNVNDRFYLCAPLCGLIHYRYGAIIAGLGEIVTLGLAVASFVNLHHTKELTALWTLLFAIGLLVGASITTCIMFYGLKSERPSFLQPQLYFLSFEIAVMIGMSILSIASMSLGIDMTSRIFSPFVNVKDMEFHFGPIWPFCIAIVAFTCAALGIWFHLTVDGAREYLLDKKYFDHQENDNLPLELKNKAEEESQRASNRA</sequence>
<organism evidence="2 3">
    <name type="scientific">Bursaphelenchus okinawaensis</name>
    <dbReference type="NCBI Taxonomy" id="465554"/>
    <lineage>
        <taxon>Eukaryota</taxon>
        <taxon>Metazoa</taxon>
        <taxon>Ecdysozoa</taxon>
        <taxon>Nematoda</taxon>
        <taxon>Chromadorea</taxon>
        <taxon>Rhabditida</taxon>
        <taxon>Tylenchina</taxon>
        <taxon>Tylenchomorpha</taxon>
        <taxon>Aphelenchoidea</taxon>
        <taxon>Aphelenchoididae</taxon>
        <taxon>Bursaphelenchus</taxon>
    </lineage>
</organism>
<keyword evidence="1" id="KW-1133">Transmembrane helix</keyword>